<proteinExistence type="predicted"/>
<organism evidence="2 3">
    <name type="scientific">Edaphochlamys debaryana</name>
    <dbReference type="NCBI Taxonomy" id="47281"/>
    <lineage>
        <taxon>Eukaryota</taxon>
        <taxon>Viridiplantae</taxon>
        <taxon>Chlorophyta</taxon>
        <taxon>core chlorophytes</taxon>
        <taxon>Chlorophyceae</taxon>
        <taxon>CS clade</taxon>
        <taxon>Chlamydomonadales</taxon>
        <taxon>Chlamydomonadales incertae sedis</taxon>
        <taxon>Edaphochlamys</taxon>
    </lineage>
</organism>
<evidence type="ECO:0000256" key="1">
    <source>
        <dbReference type="SAM" id="MobiDB-lite"/>
    </source>
</evidence>
<feature type="region of interest" description="Disordered" evidence="1">
    <location>
        <begin position="1"/>
        <end position="56"/>
    </location>
</feature>
<keyword evidence="3" id="KW-1185">Reference proteome</keyword>
<gene>
    <name evidence="2" type="ORF">HYH03_005026</name>
</gene>
<reference evidence="2" key="1">
    <citation type="journal article" date="2020" name="bioRxiv">
        <title>Comparative genomics of Chlamydomonas.</title>
        <authorList>
            <person name="Craig R.J."/>
            <person name="Hasan A.R."/>
            <person name="Ness R.W."/>
            <person name="Keightley P.D."/>
        </authorList>
    </citation>
    <scope>NUCLEOTIDE SEQUENCE</scope>
    <source>
        <strain evidence="2">CCAP 11/70</strain>
    </source>
</reference>
<comment type="caution">
    <text evidence="2">The sequence shown here is derived from an EMBL/GenBank/DDBJ whole genome shotgun (WGS) entry which is preliminary data.</text>
</comment>
<name>A0A836C2S5_9CHLO</name>
<evidence type="ECO:0000313" key="2">
    <source>
        <dbReference type="EMBL" id="KAG2497023.1"/>
    </source>
</evidence>
<dbReference type="EMBL" id="JAEHOE010000016">
    <property type="protein sequence ID" value="KAG2497023.1"/>
    <property type="molecule type" value="Genomic_DNA"/>
</dbReference>
<dbReference type="AlphaFoldDB" id="A0A836C2S5"/>
<feature type="region of interest" description="Disordered" evidence="1">
    <location>
        <begin position="240"/>
        <end position="262"/>
    </location>
</feature>
<dbReference type="Proteomes" id="UP000612055">
    <property type="component" value="Unassembled WGS sequence"/>
</dbReference>
<protein>
    <submittedName>
        <fullName evidence="2">Uncharacterized protein</fullName>
    </submittedName>
</protein>
<dbReference type="OrthoDB" id="202415at2759"/>
<feature type="compositionally biased region" description="Basic residues" evidence="1">
    <location>
        <begin position="21"/>
        <end position="38"/>
    </location>
</feature>
<accession>A0A836C2S5</accession>
<feature type="compositionally biased region" description="Polar residues" evidence="1">
    <location>
        <begin position="248"/>
        <end position="258"/>
    </location>
</feature>
<evidence type="ECO:0000313" key="3">
    <source>
        <dbReference type="Proteomes" id="UP000612055"/>
    </source>
</evidence>
<sequence length="499" mass="55365">MMVALAADATARSLLPPGYLKVRRQPPPHRRPPPKRSPRLPPMHPTFEANLPPSSPMAVIPDPTDPSSMIRTYGGAKNKEQPLESNLCGFEQGCPADDRYSRVELWVTDPDTNAGEWAVMCGYDNNEDGRAKASDIAKLTCMQVDGANYGLISDPNSIYNIEPRADVETDFVISGDGDFDPTERLFVRINDMTGQDPDTVTMIMNPELYVTKRGSCPDPSDEPMRIFAVSCPYSPYDDIFASPPNAPESPTENDSTAGPPSMIRGVGMQRVGAEQDTLELESFLCPEQGCPADESYARYELKVTNPVTKKEEWAVMCGYSPMEYLDVDSLGQAVARRTCMQFHGATGLDEEHYLATMVAAETDFVIPQDGGFPSTQLYVRVVVTPDWDPRTAPLLQTPEAYEVSVGSCPQSEYKPDCKRRQMCVPLVQEVKFLASHGRSAKACRYSDVLIKYGDVDPDGQGAAAEKWSMEELRRLHASGRAWPRDDRFVKELGRLSRRR</sequence>